<evidence type="ECO:0000313" key="2">
    <source>
        <dbReference type="Proteomes" id="UP000198975"/>
    </source>
</evidence>
<dbReference type="RefSeq" id="WP_088238317.1">
    <property type="nucleotide sequence ID" value="NZ_FMAY01000006.1"/>
</dbReference>
<dbReference type="OrthoDB" id="9134989at2"/>
<proteinExistence type="predicted"/>
<reference evidence="2" key="1">
    <citation type="submission" date="2016-08" db="EMBL/GenBank/DDBJ databases">
        <authorList>
            <person name="Varghese N."/>
            <person name="Submissions Spin"/>
        </authorList>
    </citation>
    <scope>NUCLEOTIDE SEQUENCE [LARGE SCALE GENOMIC DNA]</scope>
    <source>
        <strain evidence="2">REICA_082</strain>
    </source>
</reference>
<evidence type="ECO:0000313" key="1">
    <source>
        <dbReference type="EMBL" id="SCC12762.1"/>
    </source>
</evidence>
<gene>
    <name evidence="1" type="ORF">GA0061071_106157</name>
</gene>
<dbReference type="EMBL" id="FMAY01000006">
    <property type="protein sequence ID" value="SCC12762.1"/>
    <property type="molecule type" value="Genomic_DNA"/>
</dbReference>
<dbReference type="Proteomes" id="UP000198975">
    <property type="component" value="Unassembled WGS sequence"/>
</dbReference>
<sequence>MKNDEGLILSREEINTLINAIIYLKLTCQETGSLLYAGSPLINSALDKFLVMYGYKSDWEKVFENLPEVNKKVVFNKILASEKESGALLDEKIKDLIINYCLHPYKI</sequence>
<accession>A0A1C4C157</accession>
<keyword evidence="2" id="KW-1185">Reference proteome</keyword>
<name>A0A1C4C157_9ENTR</name>
<dbReference type="AlphaFoldDB" id="A0A1C4C157"/>
<organism evidence="1 2">
    <name type="scientific">Kosakonia oryzendophytica</name>
    <dbReference type="NCBI Taxonomy" id="1005665"/>
    <lineage>
        <taxon>Bacteria</taxon>
        <taxon>Pseudomonadati</taxon>
        <taxon>Pseudomonadota</taxon>
        <taxon>Gammaproteobacteria</taxon>
        <taxon>Enterobacterales</taxon>
        <taxon>Enterobacteriaceae</taxon>
        <taxon>Kosakonia</taxon>
    </lineage>
</organism>
<protein>
    <submittedName>
        <fullName evidence="1">Uncharacterized protein</fullName>
    </submittedName>
</protein>